<protein>
    <submittedName>
        <fullName evidence="1">Uncharacterized protein</fullName>
    </submittedName>
</protein>
<comment type="caution">
    <text evidence="1">The sequence shown here is derived from an EMBL/GenBank/DDBJ whole genome shotgun (WGS) entry which is preliminary data.</text>
</comment>
<keyword evidence="2" id="KW-1185">Reference proteome</keyword>
<dbReference type="EMBL" id="JAUSTB010000001">
    <property type="protein sequence ID" value="MDQ0144743.1"/>
    <property type="molecule type" value="Genomic_DNA"/>
</dbReference>
<sequence length="207" mass="21899">MAALLLAGAIALSGCSTDKNFAGLSDEQLGGLFPTKSEVASAFTKGMSLRKPEVIPNSAVSPVTDERNIPRDLPESCRNAFLGTDQSRAAAASKNRSIKVQGSEGDSKMTIVLNQFPSSADAAKYMDAYDSISRECEFNTRFNLDVTKGWGTSTTTSTGYGATAAFLNVADITMTVVISGTPEKDAEAAVKKLASLMETRIKAKQPQ</sequence>
<evidence type="ECO:0000313" key="1">
    <source>
        <dbReference type="EMBL" id="MDQ0144743.1"/>
    </source>
</evidence>
<evidence type="ECO:0000313" key="2">
    <source>
        <dbReference type="Proteomes" id="UP001239267"/>
    </source>
</evidence>
<name>A0AAJ1SS79_9MICC</name>
<proteinExistence type="predicted"/>
<dbReference type="Proteomes" id="UP001239267">
    <property type="component" value="Unassembled WGS sequence"/>
</dbReference>
<organism evidence="1 2">
    <name type="scientific">Pseudarthrobacter niigatensis</name>
    <dbReference type="NCBI Taxonomy" id="369935"/>
    <lineage>
        <taxon>Bacteria</taxon>
        <taxon>Bacillati</taxon>
        <taxon>Actinomycetota</taxon>
        <taxon>Actinomycetes</taxon>
        <taxon>Micrococcales</taxon>
        <taxon>Micrococcaceae</taxon>
        <taxon>Pseudarthrobacter</taxon>
    </lineage>
</organism>
<dbReference type="AlphaFoldDB" id="A0AAJ1SS79"/>
<accession>A0AAJ1SS79</accession>
<dbReference type="RefSeq" id="WP_307357047.1">
    <property type="nucleotide sequence ID" value="NZ_JAUSTB010000001.1"/>
</dbReference>
<reference evidence="1 2" key="1">
    <citation type="submission" date="2023-07" db="EMBL/GenBank/DDBJ databases">
        <title>Sorghum-associated microbial communities from plants grown in Nebraska, USA.</title>
        <authorList>
            <person name="Schachtman D."/>
        </authorList>
    </citation>
    <scope>NUCLEOTIDE SEQUENCE [LARGE SCALE GENOMIC DNA]</scope>
    <source>
        <strain evidence="1 2">DS1001</strain>
    </source>
</reference>
<gene>
    <name evidence="1" type="ORF">J2T23_000617</name>
</gene>